<evidence type="ECO:0000259" key="1">
    <source>
        <dbReference type="PROSITE" id="PS51746"/>
    </source>
</evidence>
<keyword evidence="3" id="KW-1185">Reference proteome</keyword>
<dbReference type="RefSeq" id="WP_088274093.1">
    <property type="nucleotide sequence ID" value="NZ_FNVE01000002.1"/>
</dbReference>
<feature type="domain" description="PPM-type phosphatase" evidence="1">
    <location>
        <begin position="4"/>
        <end position="238"/>
    </location>
</feature>
<proteinExistence type="predicted"/>
<dbReference type="PROSITE" id="PS51746">
    <property type="entry name" value="PPM_2"/>
    <property type="match status" value="1"/>
</dbReference>
<dbReference type="GO" id="GO:0004722">
    <property type="term" value="F:protein serine/threonine phosphatase activity"/>
    <property type="evidence" value="ECO:0007669"/>
    <property type="project" value="InterPro"/>
</dbReference>
<protein>
    <submittedName>
        <fullName evidence="2">Serine/threonine protein phosphatase Stp1</fullName>
    </submittedName>
</protein>
<gene>
    <name evidence="2" type="ORF">SAMN05216586_102172</name>
</gene>
<reference evidence="2 3" key="1">
    <citation type="submission" date="2016-10" db="EMBL/GenBank/DDBJ databases">
        <authorList>
            <person name="Varghese N."/>
            <person name="Submissions S."/>
        </authorList>
    </citation>
    <scope>NUCLEOTIDE SEQUENCE [LARGE SCALE GENOMIC DNA]</scope>
    <source>
        <strain evidence="2 3">CECT 8317</strain>
    </source>
</reference>
<dbReference type="Proteomes" id="UP000243518">
    <property type="component" value="Unassembled WGS sequence"/>
</dbReference>
<dbReference type="SMART" id="SM00331">
    <property type="entry name" value="PP2C_SIG"/>
    <property type="match status" value="1"/>
</dbReference>
<dbReference type="SUPFAM" id="SSF81606">
    <property type="entry name" value="PP2C-like"/>
    <property type="match status" value="1"/>
</dbReference>
<dbReference type="CDD" id="cd00143">
    <property type="entry name" value="PP2Cc"/>
    <property type="match status" value="1"/>
</dbReference>
<sequence>MNWSSCSQTDPGNQRRHNEDAILALQDSGLWAVADGMGGHRNGALASRLIIDTLGALELTGNIDQNQRRVRQALQQVNRRLTQDMTQVQGQPAGPVGSTVVILLATANRALCLWAGDSRCYLWRQQTLHQLTRDHSLLQQLIDRGAVTGTAAASHPGAHVLTRAVGAHDHLKLDSVAFMTQPGDTLLLCSDGLHRELSPAQLSSVLEHQDSSSGAAQLVSLALRGPARDNLSAVVVKISAGAS</sequence>
<dbReference type="Pfam" id="PF13672">
    <property type="entry name" value="PP2C_2"/>
    <property type="match status" value="1"/>
</dbReference>
<accession>A0AAQ1G5K3</accession>
<organism evidence="2 3">
    <name type="scientific">Halopseudomonas aestusnigri</name>
    <dbReference type="NCBI Taxonomy" id="857252"/>
    <lineage>
        <taxon>Bacteria</taxon>
        <taxon>Pseudomonadati</taxon>
        <taxon>Pseudomonadota</taxon>
        <taxon>Gammaproteobacteria</taxon>
        <taxon>Pseudomonadales</taxon>
        <taxon>Pseudomonadaceae</taxon>
        <taxon>Halopseudomonas</taxon>
    </lineage>
</organism>
<dbReference type="InterPro" id="IPR036457">
    <property type="entry name" value="PPM-type-like_dom_sf"/>
</dbReference>
<comment type="caution">
    <text evidence="2">The sequence shown here is derived from an EMBL/GenBank/DDBJ whole genome shotgun (WGS) entry which is preliminary data.</text>
</comment>
<evidence type="ECO:0000313" key="2">
    <source>
        <dbReference type="EMBL" id="SEF87638.1"/>
    </source>
</evidence>
<dbReference type="SMART" id="SM00332">
    <property type="entry name" value="PP2Cc"/>
    <property type="match status" value="1"/>
</dbReference>
<dbReference type="InterPro" id="IPR001932">
    <property type="entry name" value="PPM-type_phosphatase-like_dom"/>
</dbReference>
<dbReference type="Gene3D" id="3.60.40.10">
    <property type="entry name" value="PPM-type phosphatase domain"/>
    <property type="match status" value="1"/>
</dbReference>
<evidence type="ECO:0000313" key="3">
    <source>
        <dbReference type="Proteomes" id="UP000243518"/>
    </source>
</evidence>
<name>A0AAQ1G5K3_9GAMM</name>
<dbReference type="AlphaFoldDB" id="A0AAQ1G5K3"/>
<dbReference type="EMBL" id="FNVE01000002">
    <property type="protein sequence ID" value="SEF87638.1"/>
    <property type="molecule type" value="Genomic_DNA"/>
</dbReference>
<dbReference type="InterPro" id="IPR015655">
    <property type="entry name" value="PP2C"/>
</dbReference>
<dbReference type="PANTHER" id="PTHR47992">
    <property type="entry name" value="PROTEIN PHOSPHATASE"/>
    <property type="match status" value="1"/>
</dbReference>